<sequence>MHKMDNESNKAALRITNMFDCDVSYLIDGINIDRPFDAMSLTCDLYMIFGNFHIFFNSEPISDQENTYKIDTFLLAAALPELQLPITRTLCLTSDQSIGLLLYPLLILHRAITCILHLSSTGACFNGILWDMMKLGT</sequence>
<evidence type="ECO:0000313" key="2">
    <source>
        <dbReference type="Proteomes" id="UP000054565"/>
    </source>
</evidence>
<gene>
    <name evidence="1" type="ORF">CIRG_07988</name>
</gene>
<name>A0A0J7BDV0_COCIT</name>
<organism evidence="1 2">
    <name type="scientific">Coccidioides immitis RMSCC 2394</name>
    <dbReference type="NCBI Taxonomy" id="404692"/>
    <lineage>
        <taxon>Eukaryota</taxon>
        <taxon>Fungi</taxon>
        <taxon>Dikarya</taxon>
        <taxon>Ascomycota</taxon>
        <taxon>Pezizomycotina</taxon>
        <taxon>Eurotiomycetes</taxon>
        <taxon>Eurotiomycetidae</taxon>
        <taxon>Onygenales</taxon>
        <taxon>Onygenaceae</taxon>
        <taxon>Coccidioides</taxon>
    </lineage>
</organism>
<proteinExistence type="predicted"/>
<accession>A0A0J7BDV0</accession>
<dbReference type="EMBL" id="DS028097">
    <property type="protein sequence ID" value="KMP08307.1"/>
    <property type="molecule type" value="Genomic_DNA"/>
</dbReference>
<protein>
    <submittedName>
        <fullName evidence="1">Uncharacterized protein</fullName>
    </submittedName>
</protein>
<evidence type="ECO:0000313" key="1">
    <source>
        <dbReference type="EMBL" id="KMP08307.1"/>
    </source>
</evidence>
<reference evidence="2" key="1">
    <citation type="journal article" date="2010" name="Genome Res.">
        <title>Population genomic sequencing of Coccidioides fungi reveals recent hybridization and transposon control.</title>
        <authorList>
            <person name="Neafsey D.E."/>
            <person name="Barker B.M."/>
            <person name="Sharpton T.J."/>
            <person name="Stajich J.E."/>
            <person name="Park D.J."/>
            <person name="Whiston E."/>
            <person name="Hung C.-Y."/>
            <person name="McMahan C."/>
            <person name="White J."/>
            <person name="Sykes S."/>
            <person name="Heiman D."/>
            <person name="Young S."/>
            <person name="Zeng Q."/>
            <person name="Abouelleil A."/>
            <person name="Aftuck L."/>
            <person name="Bessette D."/>
            <person name="Brown A."/>
            <person name="FitzGerald M."/>
            <person name="Lui A."/>
            <person name="Macdonald J.P."/>
            <person name="Priest M."/>
            <person name="Orbach M.J."/>
            <person name="Galgiani J.N."/>
            <person name="Kirkland T.N."/>
            <person name="Cole G.T."/>
            <person name="Birren B.W."/>
            <person name="Henn M.R."/>
            <person name="Taylor J.W."/>
            <person name="Rounsley S.D."/>
        </authorList>
    </citation>
    <scope>NUCLEOTIDE SEQUENCE [LARGE SCALE GENOMIC DNA]</scope>
    <source>
        <strain evidence="2">RMSCC 2394</strain>
    </source>
</reference>
<dbReference type="AlphaFoldDB" id="A0A0J7BDV0"/>
<dbReference type="Proteomes" id="UP000054565">
    <property type="component" value="Unassembled WGS sequence"/>
</dbReference>
<dbReference type="STRING" id="404692.A0A0J7BDV0"/>